<reference evidence="5 6" key="1">
    <citation type="submission" date="2021-05" db="EMBL/GenBank/DDBJ databases">
        <title>Bacteria Genome sequencing.</title>
        <authorList>
            <person name="Takabe Y."/>
            <person name="Nakajima Y."/>
            <person name="Suzuki S."/>
            <person name="Shiozaki T."/>
        </authorList>
    </citation>
    <scope>NUCLEOTIDE SEQUENCE [LARGE SCALE GENOMIC DNA]</scope>
    <source>
        <strain evidence="5 6">AI_62</strain>
    </source>
</reference>
<dbReference type="InterPro" id="IPR000627">
    <property type="entry name" value="Intradiol_dOase_C"/>
</dbReference>
<evidence type="ECO:0000259" key="4">
    <source>
        <dbReference type="Pfam" id="PF00775"/>
    </source>
</evidence>
<dbReference type="Gene3D" id="2.60.130.10">
    <property type="entry name" value="Aromatic compound dioxygenase"/>
    <property type="match status" value="1"/>
</dbReference>
<dbReference type="InterPro" id="IPR015889">
    <property type="entry name" value="Intradiol_dOase_core"/>
</dbReference>
<evidence type="ECO:0000256" key="1">
    <source>
        <dbReference type="ARBA" id="ARBA00007825"/>
    </source>
</evidence>
<dbReference type="Proteomes" id="UP000786693">
    <property type="component" value="Unassembled WGS sequence"/>
</dbReference>
<evidence type="ECO:0000313" key="5">
    <source>
        <dbReference type="EMBL" id="GIT94654.1"/>
    </source>
</evidence>
<comment type="caution">
    <text evidence="5">The sequence shown here is derived from an EMBL/GenBank/DDBJ whole genome shotgun (WGS) entry which is preliminary data.</text>
</comment>
<evidence type="ECO:0000256" key="2">
    <source>
        <dbReference type="ARBA" id="ARBA00022964"/>
    </source>
</evidence>
<proteinExistence type="inferred from homology"/>
<evidence type="ECO:0000256" key="3">
    <source>
        <dbReference type="ARBA" id="ARBA00023002"/>
    </source>
</evidence>
<keyword evidence="3" id="KW-0560">Oxidoreductase</keyword>
<keyword evidence="6" id="KW-1185">Reference proteome</keyword>
<keyword evidence="2" id="KW-0223">Dioxygenase</keyword>
<name>A0ABQ4NJT1_9RHOB</name>
<organism evidence="5 6">
    <name type="scientific">Jannaschia pagri</name>
    <dbReference type="NCBI Taxonomy" id="2829797"/>
    <lineage>
        <taxon>Bacteria</taxon>
        <taxon>Pseudomonadati</taxon>
        <taxon>Pseudomonadota</taxon>
        <taxon>Alphaproteobacteria</taxon>
        <taxon>Rhodobacterales</taxon>
        <taxon>Roseobacteraceae</taxon>
        <taxon>Jannaschia</taxon>
    </lineage>
</organism>
<feature type="domain" description="Intradiol ring-cleavage dioxygenases" evidence="4">
    <location>
        <begin position="42"/>
        <end position="170"/>
    </location>
</feature>
<evidence type="ECO:0000313" key="6">
    <source>
        <dbReference type="Proteomes" id="UP000786693"/>
    </source>
</evidence>
<dbReference type="SUPFAM" id="SSF49482">
    <property type="entry name" value="Aromatic compound dioxygenase"/>
    <property type="match status" value="1"/>
</dbReference>
<dbReference type="RefSeq" id="WP_220748174.1">
    <property type="nucleotide sequence ID" value="NZ_BPFH01000002.1"/>
</dbReference>
<accession>A0ABQ4NJT1</accession>
<comment type="similarity">
    <text evidence="1">Belongs to the intradiol ring-cleavage dioxygenase family.</text>
</comment>
<sequence length="179" mass="19291">MTQRESPSQTAGPYVHIGLMPNHAGLPGLYDGDLGAGPIMAEGQPVTLRGRILDGEGASVTDAVLEVWQADGTGTPGIWARRSTDGPDGDWVLDTVRPGPMRFDGGWMAPHIALWIVARGINLGLQTRIYFPEDDHSADAVLAQVPPGRRRTLMAVPDADGYRFDIHLQGPDETVFLNI</sequence>
<dbReference type="PANTHER" id="PTHR33711:SF9">
    <property type="entry name" value="PROTOCATECHUATE 3,4-DIOXYGENASE ALPHA CHAIN"/>
    <property type="match status" value="1"/>
</dbReference>
<protein>
    <submittedName>
        <fullName evidence="5">Protocatechuate 3,4-dioxygenase subunit alpha</fullName>
    </submittedName>
</protein>
<dbReference type="Pfam" id="PF00775">
    <property type="entry name" value="Dioxygenase_C"/>
    <property type="match status" value="1"/>
</dbReference>
<gene>
    <name evidence="5" type="primary">pcaG</name>
    <name evidence="5" type="ORF">JANAI62_12770</name>
</gene>
<dbReference type="EMBL" id="BPFH01000002">
    <property type="protein sequence ID" value="GIT94654.1"/>
    <property type="molecule type" value="Genomic_DNA"/>
</dbReference>
<dbReference type="PANTHER" id="PTHR33711">
    <property type="entry name" value="DIOXYGENASE, PUTATIVE (AFU_ORTHOLOGUE AFUA_2G02910)-RELATED"/>
    <property type="match status" value="1"/>
</dbReference>
<dbReference type="InterPro" id="IPR050770">
    <property type="entry name" value="Intradiol_RC_Dioxygenase"/>
</dbReference>
<dbReference type="NCBIfam" id="TIGR02423">
    <property type="entry name" value="protocat_alph"/>
    <property type="match status" value="1"/>
</dbReference>
<dbReference type="InterPro" id="IPR012786">
    <property type="entry name" value="Protocat_dOase_a"/>
</dbReference>